<dbReference type="PROSITE" id="PS51669">
    <property type="entry name" value="4FE4S_MOW_BIS_MGD"/>
    <property type="match status" value="1"/>
</dbReference>
<dbReference type="Gene3D" id="3.30.2070.10">
    <property type="entry name" value="Formate dehydrogenase/DMSO reductase"/>
    <property type="match status" value="1"/>
</dbReference>
<keyword evidence="8" id="KW-0411">Iron-sulfur</keyword>
<dbReference type="InterPro" id="IPR050612">
    <property type="entry name" value="Prok_Mopterin_Oxidored"/>
</dbReference>
<feature type="signal peptide" evidence="9">
    <location>
        <begin position="1"/>
        <end position="26"/>
    </location>
</feature>
<keyword evidence="6" id="KW-0560">Oxidoreductase</keyword>
<dbReference type="PROSITE" id="PS51318">
    <property type="entry name" value="TAT"/>
    <property type="match status" value="1"/>
</dbReference>
<dbReference type="Pfam" id="PF00384">
    <property type="entry name" value="Molybdopterin"/>
    <property type="match status" value="1"/>
</dbReference>
<feature type="domain" description="4Fe-4S Mo/W bis-MGD-type" evidence="10">
    <location>
        <begin position="40"/>
        <end position="97"/>
    </location>
</feature>
<evidence type="ECO:0000256" key="1">
    <source>
        <dbReference type="ARBA" id="ARBA00001942"/>
    </source>
</evidence>
<keyword evidence="4" id="KW-0479">Metal-binding</keyword>
<evidence type="ECO:0000256" key="7">
    <source>
        <dbReference type="ARBA" id="ARBA00023004"/>
    </source>
</evidence>
<dbReference type="InterPro" id="IPR009010">
    <property type="entry name" value="Asp_de-COase-like_dom_sf"/>
</dbReference>
<evidence type="ECO:0000256" key="4">
    <source>
        <dbReference type="ARBA" id="ARBA00022723"/>
    </source>
</evidence>
<dbReference type="InterPro" id="IPR006311">
    <property type="entry name" value="TAT_signal"/>
</dbReference>
<comment type="similarity">
    <text evidence="2">Belongs to the prokaryotic molybdopterin-containing oxidoreductase family.</text>
</comment>
<dbReference type="Pfam" id="PF01568">
    <property type="entry name" value="Molydop_binding"/>
    <property type="match status" value="1"/>
</dbReference>
<name>A0ABS4JVM2_9FIRM</name>
<evidence type="ECO:0000256" key="3">
    <source>
        <dbReference type="ARBA" id="ARBA00022505"/>
    </source>
</evidence>
<dbReference type="InterPro" id="IPR006657">
    <property type="entry name" value="MoPterin_dinucl-bd_dom"/>
</dbReference>
<evidence type="ECO:0000256" key="6">
    <source>
        <dbReference type="ARBA" id="ARBA00023002"/>
    </source>
</evidence>
<comment type="cofactor">
    <cofactor evidence="1">
        <name>Mo-bis(molybdopterin guanine dinucleotide)</name>
        <dbReference type="ChEBI" id="CHEBI:60539"/>
    </cofactor>
</comment>
<dbReference type="CDD" id="cd02766">
    <property type="entry name" value="MopB_3"/>
    <property type="match status" value="1"/>
</dbReference>
<reference evidence="11 12" key="1">
    <citation type="submission" date="2021-03" db="EMBL/GenBank/DDBJ databases">
        <title>Genomic Encyclopedia of Type Strains, Phase IV (KMG-IV): sequencing the most valuable type-strain genomes for metagenomic binning, comparative biology and taxonomic classification.</title>
        <authorList>
            <person name="Goeker M."/>
        </authorList>
    </citation>
    <scope>NUCLEOTIDE SEQUENCE [LARGE SCALE GENOMIC DNA]</scope>
    <source>
        <strain evidence="11 12">DSM 27138</strain>
    </source>
</reference>
<evidence type="ECO:0000259" key="10">
    <source>
        <dbReference type="PROSITE" id="PS51669"/>
    </source>
</evidence>
<dbReference type="PROSITE" id="PS00932">
    <property type="entry name" value="MOLYBDOPTERIN_PROK_3"/>
    <property type="match status" value="1"/>
</dbReference>
<keyword evidence="12" id="KW-1185">Reference proteome</keyword>
<dbReference type="PANTHER" id="PTHR43742:SF6">
    <property type="entry name" value="OXIDOREDUCTASE YYAE-RELATED"/>
    <property type="match status" value="1"/>
</dbReference>
<dbReference type="SMART" id="SM00926">
    <property type="entry name" value="Molybdop_Fe4S4"/>
    <property type="match status" value="1"/>
</dbReference>
<evidence type="ECO:0000256" key="8">
    <source>
        <dbReference type="ARBA" id="ARBA00023014"/>
    </source>
</evidence>
<dbReference type="InterPro" id="IPR006656">
    <property type="entry name" value="Mopterin_OxRdtase"/>
</dbReference>
<dbReference type="Gene3D" id="2.40.40.20">
    <property type="match status" value="1"/>
</dbReference>
<comment type="caution">
    <text evidence="11">The sequence shown here is derived from an EMBL/GenBank/DDBJ whole genome shotgun (WGS) entry which is preliminary data.</text>
</comment>
<keyword evidence="3" id="KW-0500">Molybdenum</keyword>
<dbReference type="Gene3D" id="2.20.25.90">
    <property type="entry name" value="ADC-like domains"/>
    <property type="match status" value="1"/>
</dbReference>
<keyword evidence="5 9" id="KW-0732">Signal</keyword>
<gene>
    <name evidence="11" type="ORF">J2Z79_003044</name>
</gene>
<dbReference type="InterPro" id="IPR006963">
    <property type="entry name" value="Mopterin_OxRdtase_4Fe-4S_dom"/>
</dbReference>
<dbReference type="SUPFAM" id="SSF50692">
    <property type="entry name" value="ADC-like"/>
    <property type="match status" value="1"/>
</dbReference>
<dbReference type="RefSeq" id="WP_209467705.1">
    <property type="nucleotide sequence ID" value="NZ_JAGGLG010000031.1"/>
</dbReference>
<evidence type="ECO:0000313" key="12">
    <source>
        <dbReference type="Proteomes" id="UP001519289"/>
    </source>
</evidence>
<evidence type="ECO:0000256" key="9">
    <source>
        <dbReference type="SAM" id="SignalP"/>
    </source>
</evidence>
<dbReference type="Proteomes" id="UP001519289">
    <property type="component" value="Unassembled WGS sequence"/>
</dbReference>
<dbReference type="SUPFAM" id="SSF53706">
    <property type="entry name" value="Formate dehydrogenase/DMSO reductase, domains 1-3"/>
    <property type="match status" value="1"/>
</dbReference>
<feature type="chain" id="PRO_5046267566" evidence="9">
    <location>
        <begin position="27"/>
        <end position="730"/>
    </location>
</feature>
<dbReference type="PANTHER" id="PTHR43742">
    <property type="entry name" value="TRIMETHYLAMINE-N-OXIDE REDUCTASE"/>
    <property type="match status" value="1"/>
</dbReference>
<dbReference type="Gene3D" id="3.40.50.740">
    <property type="match status" value="1"/>
</dbReference>
<dbReference type="EMBL" id="JAGGLG010000031">
    <property type="protein sequence ID" value="MBP2019602.1"/>
    <property type="molecule type" value="Genomic_DNA"/>
</dbReference>
<accession>A0ABS4JVM2</accession>
<dbReference type="Gene3D" id="3.40.228.10">
    <property type="entry name" value="Dimethylsulfoxide Reductase, domain 2"/>
    <property type="match status" value="1"/>
</dbReference>
<evidence type="ECO:0000313" key="11">
    <source>
        <dbReference type="EMBL" id="MBP2019602.1"/>
    </source>
</evidence>
<evidence type="ECO:0000256" key="5">
    <source>
        <dbReference type="ARBA" id="ARBA00022729"/>
    </source>
</evidence>
<dbReference type="PROSITE" id="PS51257">
    <property type="entry name" value="PROKAR_LIPOPROTEIN"/>
    <property type="match status" value="1"/>
</dbReference>
<sequence>MKVSRRTLIKAGALAGAAAALSGCTAQPMSSTTAGQAPDTRTFRTACPRNCFDTCGQIATVQNGVLRKVDGDPLHGYTQGRLCLKGYTYVHRNYSPDRIKYPMIQEPRGSGNWRRISWDEALTIIASKILELKQRYGSTLPVALNKYSGNFGILHYAVEGMFQSIGYHTYALGTPCWPAGIDATNYDFGAFVMDDPETMAQSRYIIIWGANPAWNGVHQMDFIRQAKESGAKVVVIDPINTATASQADLFIQIKPATDGALALGMARWIIDNNLHDKAYLNSYVKGWPEFEAYLKKEVTLEWASEVTGVPVEAIVELASGYATIRPSMIWIGYGMQRHTNGGQNVRAIDALGAITGQIGTVGGGVLYGHLATWGFNYHVQSYGPPAGSVGLPDGKGGYTNRTVNMNNFAAEIQALTDPPVKMLWIACRNPGSQDPDAGDIRRAFAGMELVVVADQFMNHSAQMADIVLPVTTHFENWDVNVSYWHRWVSINEKAVEPLFEARSDLQIAWALSRKLNELSPGSCTFPTEGDEEEWVGKEFNDGIYQLFGIRDWRELKERPAKALMPAAIWEEKKFSTPSGKFEIWSDLAAGNGLPPMPTYVPEMQPPAGYPIRFLTPHAQHSLHSQFQNLDYMMQTNPEPLLEIHPRLAEQRGIKDGDMVRVYNDLGEVRLKARLTRTVPVDTVVAYEAWFKDSDFNVNNTVHPIPADMGKVMTGNDGIAFHDNFVEIERV</sequence>
<keyword evidence="7" id="KW-0408">Iron</keyword>
<dbReference type="InterPro" id="IPR006655">
    <property type="entry name" value="Mopterin_OxRdtase_prok_CS"/>
</dbReference>
<evidence type="ECO:0000256" key="2">
    <source>
        <dbReference type="ARBA" id="ARBA00010312"/>
    </source>
</evidence>
<proteinExistence type="inferred from homology"/>
<organism evidence="11 12">
    <name type="scientific">Symbiobacterium terraclitae</name>
    <dbReference type="NCBI Taxonomy" id="557451"/>
    <lineage>
        <taxon>Bacteria</taxon>
        <taxon>Bacillati</taxon>
        <taxon>Bacillota</taxon>
        <taxon>Clostridia</taxon>
        <taxon>Eubacteriales</taxon>
        <taxon>Symbiobacteriaceae</taxon>
        <taxon>Symbiobacterium</taxon>
    </lineage>
</organism>
<protein>
    <submittedName>
        <fullName evidence="11">Anaerobic selenocysteine-containing dehydrogenase</fullName>
    </submittedName>
</protein>
<dbReference type="Pfam" id="PF04879">
    <property type="entry name" value="Molybdop_Fe4S4"/>
    <property type="match status" value="1"/>
</dbReference>